<dbReference type="Gene3D" id="3.30.505.10">
    <property type="entry name" value="SH2 domain"/>
    <property type="match status" value="1"/>
</dbReference>
<feature type="domain" description="SH2" evidence="9">
    <location>
        <begin position="782"/>
        <end position="839"/>
    </location>
</feature>
<reference evidence="11" key="1">
    <citation type="submission" date="2019-12" db="EMBL/GenBank/DDBJ databases">
        <authorList>
            <person name="Scholes J."/>
        </authorList>
    </citation>
    <scope>NUCLEOTIDE SEQUENCE</scope>
</reference>
<proteinExistence type="inferred from homology"/>
<evidence type="ECO:0000313" key="11">
    <source>
        <dbReference type="EMBL" id="CAA0815900.1"/>
    </source>
</evidence>
<keyword evidence="6" id="KW-0676">Redox-active center</keyword>
<organism evidence="11 12">
    <name type="scientific">Striga hermonthica</name>
    <name type="common">Purple witchweed</name>
    <name type="synonym">Buchnera hermonthica</name>
    <dbReference type="NCBI Taxonomy" id="68872"/>
    <lineage>
        <taxon>Eukaryota</taxon>
        <taxon>Viridiplantae</taxon>
        <taxon>Streptophyta</taxon>
        <taxon>Embryophyta</taxon>
        <taxon>Tracheophyta</taxon>
        <taxon>Spermatophyta</taxon>
        <taxon>Magnoliopsida</taxon>
        <taxon>eudicotyledons</taxon>
        <taxon>Gunneridae</taxon>
        <taxon>Pentapetalae</taxon>
        <taxon>asterids</taxon>
        <taxon>lamiids</taxon>
        <taxon>Lamiales</taxon>
        <taxon>Orobanchaceae</taxon>
        <taxon>Buchnereae</taxon>
        <taxon>Striga</taxon>
    </lineage>
</organism>
<dbReference type="PROSITE" id="PS51790">
    <property type="entry name" value="MSRB"/>
    <property type="match status" value="1"/>
</dbReference>
<evidence type="ECO:0000256" key="6">
    <source>
        <dbReference type="ARBA" id="ARBA00023284"/>
    </source>
</evidence>
<gene>
    <name evidence="11" type="ORF">SHERM_15768</name>
</gene>
<comment type="similarity">
    <text evidence="2">Belongs to the MsrB Met sulfoxide reductase family.</text>
</comment>
<dbReference type="Proteomes" id="UP001153555">
    <property type="component" value="Unassembled WGS sequence"/>
</dbReference>
<dbReference type="AlphaFoldDB" id="A0A9N7MPZ2"/>
<dbReference type="InterPro" id="IPR011057">
    <property type="entry name" value="Mss4-like_sf"/>
</dbReference>
<accession>A0A9N7MPZ2</accession>
<evidence type="ECO:0000256" key="2">
    <source>
        <dbReference type="ARBA" id="ARBA00007174"/>
    </source>
</evidence>
<name>A0A9N7MPZ2_STRHE</name>
<dbReference type="OrthoDB" id="10263919at2759"/>
<feature type="compositionally biased region" description="Low complexity" evidence="8">
    <location>
        <begin position="56"/>
        <end position="72"/>
    </location>
</feature>
<keyword evidence="3" id="KW-0249">Electron transport</keyword>
<dbReference type="Gene3D" id="2.170.150.20">
    <property type="entry name" value="Peptide methionine sulfoxide reductase"/>
    <property type="match status" value="1"/>
</dbReference>
<protein>
    <submittedName>
        <fullName evidence="11">SH2 domain protein B</fullName>
    </submittedName>
</protein>
<dbReference type="InterPro" id="IPR036860">
    <property type="entry name" value="SH2_dom_sf"/>
</dbReference>
<sequence>MALNSIAKFSFSWVNNYNSAKSHLGFGSNKPISAAFVGKSVNRPSKRAYLCSASAMGSSSSSSQNQESFQDSGSMNFRSVSDEEWRKRLTDQQYYVTRQKGTERAFTGEYWNTKTPGTYHCICCDTPLFESSKKFDSGTGWPSYFQPIGNNVKSKLDMSIIFMPRQEMGAFGGAEEKDYVLLRNVKVEFKGNDVCGGIEGEENEVFSLCFWIYIDSCACYPSVVLLQNHTELTSSVPFLWLDDKKRMKLFPLLFLHEEAPGASIPWAEVPCASTEFEFPVKKWVHVGCEVLRDLVRLHVDGENVDEKPLTWSKKDSHEEALKGVSLAYPDENENIIHGYVHGLDLIFSPAVVKSLYVKDPPVRLSFDHSSASEIEEDSDGVWSIVGGKASCRRSFSLDVTLVDAFDCVIHKELEVVASLFYADTETPVENSLDAESPLLTSYDGHEYASHDRPCKLTNGRASFKLKISQLSSKCENRLFQIKFDTPKYGKYPFLETLSPPIRCVSRSKNVRAAAPQMCKKSSSTKMNGCDPHVFVNGSMEMISNIVREAKPSPSSKRVKLGNENIPFAMSNGCYNSSHASASFENNAYGANMMRMRAVNQSGPENNSSASDNSEATNLNPKVTLSFASPISDVIIFKYCLGGLAERCQLLKEIAFSASEEQLANFAEQVSLFSGCSHHRQQIRIAKRLVNEGIRVWSSVPENNNHVLWEDLIFRMNESFMRISYSTRSFTDQDFECLRRIAGCRDLVSQGGFERVWSWLYPVACTLSQPAVNPLWNSVSPVWIQGFITKEEAEFALQGPGSPQEPGTFVIRFPTSRSWPHPDAGSLVVTYIGGDHKIRHRLLSLDFVNSIYSKDSTVRPLQELLLQETELSRLGQIIRRSS</sequence>
<evidence type="ECO:0000313" key="12">
    <source>
        <dbReference type="Proteomes" id="UP001153555"/>
    </source>
</evidence>
<evidence type="ECO:0000256" key="7">
    <source>
        <dbReference type="PROSITE-ProRule" id="PRU00191"/>
    </source>
</evidence>
<dbReference type="SUPFAM" id="SSF51316">
    <property type="entry name" value="Mss4-like"/>
    <property type="match status" value="1"/>
</dbReference>
<dbReference type="GO" id="GO:0007165">
    <property type="term" value="P:signal transduction"/>
    <property type="evidence" value="ECO:0007669"/>
    <property type="project" value="InterPro"/>
</dbReference>
<dbReference type="PANTHER" id="PTHR11801">
    <property type="entry name" value="SIGNAL TRANSDUCER AND ACTIVATOR OF TRANSCRIPTION"/>
    <property type="match status" value="1"/>
</dbReference>
<comment type="caution">
    <text evidence="11">The sequence shown here is derived from an EMBL/GenBank/DDBJ whole genome shotgun (WGS) entry which is preliminary data.</text>
</comment>
<evidence type="ECO:0000256" key="4">
    <source>
        <dbReference type="ARBA" id="ARBA00022999"/>
    </source>
</evidence>
<keyword evidence="5" id="KW-0560">Oxidoreductase</keyword>
<evidence type="ECO:0000259" key="10">
    <source>
        <dbReference type="PROSITE" id="PS51790"/>
    </source>
</evidence>
<comment type="cofactor">
    <cofactor evidence="1">
        <name>Zn(2+)</name>
        <dbReference type="ChEBI" id="CHEBI:29105"/>
    </cofactor>
</comment>
<evidence type="ECO:0000256" key="3">
    <source>
        <dbReference type="ARBA" id="ARBA00022982"/>
    </source>
</evidence>
<keyword evidence="3" id="KW-0813">Transport</keyword>
<dbReference type="PROSITE" id="PS50001">
    <property type="entry name" value="SH2"/>
    <property type="match status" value="1"/>
</dbReference>
<evidence type="ECO:0000256" key="1">
    <source>
        <dbReference type="ARBA" id="ARBA00001947"/>
    </source>
</evidence>
<dbReference type="GO" id="GO:0006979">
    <property type="term" value="P:response to oxidative stress"/>
    <property type="evidence" value="ECO:0007669"/>
    <property type="project" value="UniProtKB-ARBA"/>
</dbReference>
<dbReference type="EMBL" id="CACSLK010013932">
    <property type="protein sequence ID" value="CAA0815900.1"/>
    <property type="molecule type" value="Genomic_DNA"/>
</dbReference>
<dbReference type="SUPFAM" id="SSF55550">
    <property type="entry name" value="SH2 domain"/>
    <property type="match status" value="1"/>
</dbReference>
<dbReference type="GO" id="GO:0003700">
    <property type="term" value="F:DNA-binding transcription factor activity"/>
    <property type="evidence" value="ECO:0007669"/>
    <property type="project" value="InterPro"/>
</dbReference>
<evidence type="ECO:0000256" key="8">
    <source>
        <dbReference type="SAM" id="MobiDB-lite"/>
    </source>
</evidence>
<keyword evidence="4 7" id="KW-0727">SH2 domain</keyword>
<dbReference type="InterPro" id="IPR001217">
    <property type="entry name" value="STAT"/>
</dbReference>
<evidence type="ECO:0000259" key="9">
    <source>
        <dbReference type="PROSITE" id="PS50001"/>
    </source>
</evidence>
<dbReference type="InterPro" id="IPR002579">
    <property type="entry name" value="Met_Sox_Rdtase_MsrB_dom"/>
</dbReference>
<feature type="region of interest" description="Disordered" evidence="8">
    <location>
        <begin position="56"/>
        <end position="75"/>
    </location>
</feature>
<dbReference type="InterPro" id="IPR000980">
    <property type="entry name" value="SH2"/>
</dbReference>
<feature type="domain" description="MsrB" evidence="10">
    <location>
        <begin position="82"/>
        <end position="167"/>
    </location>
</feature>
<keyword evidence="12" id="KW-1185">Reference proteome</keyword>
<evidence type="ECO:0000256" key="5">
    <source>
        <dbReference type="ARBA" id="ARBA00023002"/>
    </source>
</evidence>
<dbReference type="GO" id="GO:0033743">
    <property type="term" value="F:peptide-methionine (R)-S-oxide reductase activity"/>
    <property type="evidence" value="ECO:0007669"/>
    <property type="project" value="InterPro"/>
</dbReference>
<dbReference type="Pfam" id="PF01641">
    <property type="entry name" value="SelR"/>
    <property type="match status" value="1"/>
</dbReference>